<feature type="region of interest" description="Disordered" evidence="1">
    <location>
        <begin position="76"/>
        <end position="98"/>
    </location>
</feature>
<proteinExistence type="predicted"/>
<comment type="caution">
    <text evidence="3">The sequence shown here is derived from an EMBL/GenBank/DDBJ whole genome shotgun (WGS) entry which is preliminary data.</text>
</comment>
<dbReference type="SUPFAM" id="SSF52540">
    <property type="entry name" value="P-loop containing nucleoside triphosphate hydrolases"/>
    <property type="match status" value="1"/>
</dbReference>
<feature type="region of interest" description="Disordered" evidence="1">
    <location>
        <begin position="35"/>
        <end position="63"/>
    </location>
</feature>
<sequence length="786" mass="89425">MENAREDSAFSELVKQLASLEQRFIQLEERYTHTPAAGGTTVSTNHAPVTADQKASDSGGKTNESLSRVKIIISKRDSEGEPVESTESPPKTKGDDNSGHAFILKKIIFDSTSGKENESEINITNVGLWNLLKRHLRGYPYHIFSESPVTLESPYEPIIFSWDKLLEVAASPEEDEDAKLAKADLKLLLDTISSGSSGDLNLDKFFKIRGNYKSQEQETIQFNDLWTIFPPGTLIYGKPFQGEDQVFLVKDNKSPWPKWDSEAREAFPWKLEAWSWDWKDESFGRTCYTLTFEHFAGHRPVTALEYYPFEKHKDYETIRTQLIARGKDFQRYCNSKDESRLFDYKGKAIAEKKGFSGMKGDDEDNQHEFRNSRDFDLHFIRRLRLRDGYSDVIPNASSFNVEGRVMVDFVSFYKYGSKNASSNGRNGPLLRSESRLECGCSDCQANEALANAYRTRFDSAPKNQVWEEEQYLLCPPRVLGYVLTEKQWAQLQVSCLKEVPRADGQNNWHTRMKLADEDSKKLLFDLIQCHVSSETNDNSSENALSVNDIVPGKGKGLVILLYGPPGVGKTSTAETIAVAARKPLFSISVADVGTQAKHVESNLSKIFSLAAHWKAILLIDEADVFLESRGRVGEVQSMDRNALVSVFLRVLEYYSGIMFLTTNQIAEFDVAIPSRIHIAIKYESLRPDQMEAIFKGFLENLRKRNLIDDYDGIMSWLKEDVYSEGLDGRQIRNVVTTALDLANAEPGNYKLKQAHLKRAWNNTKRFTKDFDRQMERYKNDQGKLIK</sequence>
<dbReference type="InterPro" id="IPR003959">
    <property type="entry name" value="ATPase_AAA_core"/>
</dbReference>
<dbReference type="PANTHER" id="PTHR46411:SF4">
    <property type="entry name" value="AAA+ ATPASE DOMAIN-CONTAINING PROTEIN"/>
    <property type="match status" value="1"/>
</dbReference>
<evidence type="ECO:0000259" key="2">
    <source>
        <dbReference type="SMART" id="SM00382"/>
    </source>
</evidence>
<dbReference type="AlphaFoldDB" id="A0A9W8TLW8"/>
<dbReference type="GO" id="GO:0016887">
    <property type="term" value="F:ATP hydrolysis activity"/>
    <property type="evidence" value="ECO:0007669"/>
    <property type="project" value="InterPro"/>
</dbReference>
<name>A0A9W8TLW8_9PEZI</name>
<keyword evidence="4" id="KW-1185">Reference proteome</keyword>
<dbReference type="InterPro" id="IPR054289">
    <property type="entry name" value="DUF7025"/>
</dbReference>
<dbReference type="Gene3D" id="3.40.50.300">
    <property type="entry name" value="P-loop containing nucleotide triphosphate hydrolases"/>
    <property type="match status" value="1"/>
</dbReference>
<reference evidence="3" key="1">
    <citation type="submission" date="2022-07" db="EMBL/GenBank/DDBJ databases">
        <title>Genome Sequence of Xylaria arbuscula.</title>
        <authorList>
            <person name="Buettner E."/>
        </authorList>
    </citation>
    <scope>NUCLEOTIDE SEQUENCE</scope>
    <source>
        <strain evidence="3">VT107</strain>
    </source>
</reference>
<accession>A0A9W8TLW8</accession>
<dbReference type="Pfam" id="PF00004">
    <property type="entry name" value="AAA"/>
    <property type="match status" value="1"/>
</dbReference>
<evidence type="ECO:0000313" key="4">
    <source>
        <dbReference type="Proteomes" id="UP001148614"/>
    </source>
</evidence>
<evidence type="ECO:0000313" key="3">
    <source>
        <dbReference type="EMBL" id="KAJ3569811.1"/>
    </source>
</evidence>
<protein>
    <recommendedName>
        <fullName evidence="2">AAA+ ATPase domain-containing protein</fullName>
    </recommendedName>
</protein>
<evidence type="ECO:0000256" key="1">
    <source>
        <dbReference type="SAM" id="MobiDB-lite"/>
    </source>
</evidence>
<dbReference type="InterPro" id="IPR027417">
    <property type="entry name" value="P-loop_NTPase"/>
</dbReference>
<dbReference type="GO" id="GO:0005524">
    <property type="term" value="F:ATP binding"/>
    <property type="evidence" value="ECO:0007669"/>
    <property type="project" value="InterPro"/>
</dbReference>
<feature type="domain" description="AAA+ ATPase" evidence="2">
    <location>
        <begin position="555"/>
        <end position="684"/>
    </location>
</feature>
<dbReference type="Proteomes" id="UP001148614">
    <property type="component" value="Unassembled WGS sequence"/>
</dbReference>
<dbReference type="EMBL" id="JANPWZ010000996">
    <property type="protein sequence ID" value="KAJ3569811.1"/>
    <property type="molecule type" value="Genomic_DNA"/>
</dbReference>
<gene>
    <name evidence="3" type="ORF">NPX13_g5956</name>
</gene>
<dbReference type="VEuPathDB" id="FungiDB:F4678DRAFT_451394"/>
<dbReference type="PANTHER" id="PTHR46411">
    <property type="entry name" value="FAMILY ATPASE, PUTATIVE-RELATED"/>
    <property type="match status" value="1"/>
</dbReference>
<dbReference type="CDD" id="cd19481">
    <property type="entry name" value="RecA-like_protease"/>
    <property type="match status" value="1"/>
</dbReference>
<dbReference type="SMART" id="SM00382">
    <property type="entry name" value="AAA"/>
    <property type="match status" value="1"/>
</dbReference>
<dbReference type="InterPro" id="IPR003593">
    <property type="entry name" value="AAA+_ATPase"/>
</dbReference>
<dbReference type="Pfam" id="PF22942">
    <property type="entry name" value="DUF7025"/>
    <property type="match status" value="1"/>
</dbReference>
<organism evidence="3 4">
    <name type="scientific">Xylaria arbuscula</name>
    <dbReference type="NCBI Taxonomy" id="114810"/>
    <lineage>
        <taxon>Eukaryota</taxon>
        <taxon>Fungi</taxon>
        <taxon>Dikarya</taxon>
        <taxon>Ascomycota</taxon>
        <taxon>Pezizomycotina</taxon>
        <taxon>Sordariomycetes</taxon>
        <taxon>Xylariomycetidae</taxon>
        <taxon>Xylariales</taxon>
        <taxon>Xylariaceae</taxon>
        <taxon>Xylaria</taxon>
    </lineage>
</organism>